<keyword evidence="4" id="KW-1185">Reference proteome</keyword>
<evidence type="ECO:0000256" key="1">
    <source>
        <dbReference type="ARBA" id="ARBA00023012"/>
    </source>
</evidence>
<dbReference type="SUPFAM" id="SSF47226">
    <property type="entry name" value="Histidine-containing phosphotransfer domain, HPT domain"/>
    <property type="match status" value="1"/>
</dbReference>
<name>A0A1I5ZVE5_9RHOB</name>
<dbReference type="GO" id="GO:0004672">
    <property type="term" value="F:protein kinase activity"/>
    <property type="evidence" value="ECO:0007669"/>
    <property type="project" value="UniProtKB-ARBA"/>
</dbReference>
<organism evidence="3 4">
    <name type="scientific">Roseivivax halotolerans</name>
    <dbReference type="NCBI Taxonomy" id="93684"/>
    <lineage>
        <taxon>Bacteria</taxon>
        <taxon>Pseudomonadati</taxon>
        <taxon>Pseudomonadota</taxon>
        <taxon>Alphaproteobacteria</taxon>
        <taxon>Rhodobacterales</taxon>
        <taxon>Roseobacteraceae</taxon>
        <taxon>Roseivivax</taxon>
    </lineage>
</organism>
<sequence>MSSMASERNLQPALDAIRVKFLASLETRLAELDALTTMIKSGDKGSRVWEEVRLRVHRIAGVAGSLGFPALGARSARLDTAIEQYIAEPSSADEATILAALDDLLDDIDAILEDGN</sequence>
<protein>
    <submittedName>
        <fullName evidence="3">Hpt domain-containing protein</fullName>
    </submittedName>
</protein>
<reference evidence="4" key="1">
    <citation type="submission" date="2016-10" db="EMBL/GenBank/DDBJ databases">
        <authorList>
            <person name="Varghese N."/>
            <person name="Submissions S."/>
        </authorList>
    </citation>
    <scope>NUCLEOTIDE SEQUENCE [LARGE SCALE GENOMIC DNA]</scope>
    <source>
        <strain evidence="4">JCM 10271</strain>
    </source>
</reference>
<dbReference type="InterPro" id="IPR036641">
    <property type="entry name" value="HPT_dom_sf"/>
</dbReference>
<feature type="domain" description="HPt" evidence="2">
    <location>
        <begin position="18"/>
        <end position="110"/>
    </location>
</feature>
<evidence type="ECO:0000313" key="4">
    <source>
        <dbReference type="Proteomes" id="UP000243106"/>
    </source>
</evidence>
<dbReference type="Proteomes" id="UP000243106">
    <property type="component" value="Unassembled WGS sequence"/>
</dbReference>
<evidence type="ECO:0000259" key="2">
    <source>
        <dbReference type="Pfam" id="PF01627"/>
    </source>
</evidence>
<dbReference type="InterPro" id="IPR008207">
    <property type="entry name" value="Sig_transdc_His_kin_Hpt_dom"/>
</dbReference>
<dbReference type="Gene3D" id="1.20.120.160">
    <property type="entry name" value="HPT domain"/>
    <property type="match status" value="1"/>
</dbReference>
<gene>
    <name evidence="3" type="ORF">SAMN05421853_11287</name>
</gene>
<evidence type="ECO:0000313" key="3">
    <source>
        <dbReference type="EMBL" id="SFQ60370.1"/>
    </source>
</evidence>
<dbReference type="STRING" id="93684.SAMN05421853_11287"/>
<accession>A0A1I5ZVE5</accession>
<keyword evidence="1" id="KW-0902">Two-component regulatory system</keyword>
<dbReference type="AlphaFoldDB" id="A0A1I5ZVE5"/>
<dbReference type="Pfam" id="PF01627">
    <property type="entry name" value="Hpt"/>
    <property type="match status" value="1"/>
</dbReference>
<proteinExistence type="predicted"/>
<dbReference type="GO" id="GO:0000160">
    <property type="term" value="P:phosphorelay signal transduction system"/>
    <property type="evidence" value="ECO:0007669"/>
    <property type="project" value="UniProtKB-KW"/>
</dbReference>
<dbReference type="EMBL" id="FOXV01000012">
    <property type="protein sequence ID" value="SFQ60370.1"/>
    <property type="molecule type" value="Genomic_DNA"/>
</dbReference>